<reference evidence="1 2" key="1">
    <citation type="submission" date="2015-09" db="EMBL/GenBank/DDBJ databases">
        <authorList>
            <consortium name="Pathogen Informatics"/>
        </authorList>
    </citation>
    <scope>NUCLEOTIDE SEQUENCE [LARGE SCALE GENOMIC DNA]</scope>
    <source>
        <strain evidence="1 2">2789STDY5834842</strain>
    </source>
</reference>
<gene>
    <name evidence="1" type="ORF">ERS852457_01355</name>
</gene>
<dbReference type="AlphaFoldDB" id="A0A174KLA5"/>
<dbReference type="EMBL" id="CYZI01000004">
    <property type="protein sequence ID" value="CUO10104.1"/>
    <property type="molecule type" value="Genomic_DNA"/>
</dbReference>
<dbReference type="Proteomes" id="UP000095333">
    <property type="component" value="Unassembled WGS sequence"/>
</dbReference>
<proteinExistence type="predicted"/>
<evidence type="ECO:0000313" key="1">
    <source>
        <dbReference type="EMBL" id="CUO10104.1"/>
    </source>
</evidence>
<evidence type="ECO:0000313" key="2">
    <source>
        <dbReference type="Proteomes" id="UP000095333"/>
    </source>
</evidence>
<sequence length="39" mass="4334">MKTNTIFYKKRATILACATLAIPRFATESIAQTTNFISP</sequence>
<protein>
    <submittedName>
        <fullName evidence="1">Uncharacterized protein</fullName>
    </submittedName>
</protein>
<organism evidence="1 2">
    <name type="scientific">Phocaeicola vulgatus</name>
    <name type="common">Bacteroides vulgatus</name>
    <dbReference type="NCBI Taxonomy" id="821"/>
    <lineage>
        <taxon>Bacteria</taxon>
        <taxon>Pseudomonadati</taxon>
        <taxon>Bacteroidota</taxon>
        <taxon>Bacteroidia</taxon>
        <taxon>Bacteroidales</taxon>
        <taxon>Bacteroidaceae</taxon>
        <taxon>Phocaeicola</taxon>
    </lineage>
</organism>
<name>A0A174KLA5_PHOVU</name>
<accession>A0A174KLA5</accession>